<keyword evidence="3" id="KW-1185">Reference proteome</keyword>
<dbReference type="EMBL" id="JAFFHB010000001">
    <property type="protein sequence ID" value="KAK4674386.1"/>
    <property type="molecule type" value="Genomic_DNA"/>
</dbReference>
<sequence>MSSGTDASSPACQIPARPRLSAGLLTGSDLQSQSRPILPRWYPAFGASRELPGLVLGFWGHASDGIGLRLTGIATAISFFRVFARWLFAQAALVLNLRRPIPTLMEHLDLDLLCSPHSTAHQTALFWPPRGALRPRRESARAGSNNERGKDLLSTTDRMLVCERYVRILRKEKKQISASGGKGGGLLASGSWPRISNSQPFPRDTNDARTSDRPATDPFRPGRSKAPVLALIHLAPAIPPAFALRFWLALCCLPTSLPSQICWICLSDPASPTVN</sequence>
<name>A0ABR0I1Y3_9PEZI</name>
<evidence type="ECO:0000256" key="1">
    <source>
        <dbReference type="SAM" id="MobiDB-lite"/>
    </source>
</evidence>
<gene>
    <name evidence="2" type="ORF">QC763_0023800</name>
</gene>
<dbReference type="RefSeq" id="XP_062771708.1">
    <property type="nucleotide sequence ID" value="XM_062905422.1"/>
</dbReference>
<dbReference type="Proteomes" id="UP001326199">
    <property type="component" value="Unassembled WGS sequence"/>
</dbReference>
<accession>A0ABR0I1Y3</accession>
<dbReference type="GeneID" id="87925387"/>
<evidence type="ECO:0000313" key="3">
    <source>
        <dbReference type="Proteomes" id="UP001326199"/>
    </source>
</evidence>
<feature type="region of interest" description="Disordered" evidence="1">
    <location>
        <begin position="177"/>
        <end position="221"/>
    </location>
</feature>
<evidence type="ECO:0000313" key="2">
    <source>
        <dbReference type="EMBL" id="KAK4674386.1"/>
    </source>
</evidence>
<feature type="compositionally biased region" description="Basic and acidic residues" evidence="1">
    <location>
        <begin position="204"/>
        <end position="215"/>
    </location>
</feature>
<proteinExistence type="predicted"/>
<organism evidence="2 3">
    <name type="scientific">Podospora pseudopauciseta</name>
    <dbReference type="NCBI Taxonomy" id="2093780"/>
    <lineage>
        <taxon>Eukaryota</taxon>
        <taxon>Fungi</taxon>
        <taxon>Dikarya</taxon>
        <taxon>Ascomycota</taxon>
        <taxon>Pezizomycotina</taxon>
        <taxon>Sordariomycetes</taxon>
        <taxon>Sordariomycetidae</taxon>
        <taxon>Sordariales</taxon>
        <taxon>Podosporaceae</taxon>
        <taxon>Podospora</taxon>
    </lineage>
</organism>
<comment type="caution">
    <text evidence="2">The sequence shown here is derived from an EMBL/GenBank/DDBJ whole genome shotgun (WGS) entry which is preliminary data.</text>
</comment>
<reference evidence="2 3" key="1">
    <citation type="journal article" date="2023" name="bioRxiv">
        <title>High-quality genome assemblies of four members of thePodospora anserinaspecies complex.</title>
        <authorList>
            <person name="Ament-Velasquez S.L."/>
            <person name="Vogan A.A."/>
            <person name="Wallerman O."/>
            <person name="Hartmann F."/>
            <person name="Gautier V."/>
            <person name="Silar P."/>
            <person name="Giraud T."/>
            <person name="Johannesson H."/>
        </authorList>
    </citation>
    <scope>NUCLEOTIDE SEQUENCE [LARGE SCALE GENOMIC DNA]</scope>
    <source>
        <strain evidence="2 3">CBS 411.78</strain>
    </source>
</reference>
<protein>
    <submittedName>
        <fullName evidence="2">Uncharacterized protein</fullName>
    </submittedName>
</protein>